<reference evidence="1" key="1">
    <citation type="submission" date="2019-11" db="EMBL/GenBank/DDBJ databases">
        <title>Microbial mats filling the niche in hypersaline microbial mats.</title>
        <authorList>
            <person name="Wong H.L."/>
            <person name="Macleod F.I."/>
            <person name="White R.A. III"/>
            <person name="Burns B.P."/>
        </authorList>
    </citation>
    <scope>NUCLEOTIDE SEQUENCE</scope>
    <source>
        <strain evidence="1">Bin_327</strain>
    </source>
</reference>
<organism evidence="1 2">
    <name type="scientific">candidate division WOR-3 bacterium</name>
    <dbReference type="NCBI Taxonomy" id="2052148"/>
    <lineage>
        <taxon>Bacteria</taxon>
        <taxon>Bacteria division WOR-3</taxon>
    </lineage>
</organism>
<evidence type="ECO:0000313" key="1">
    <source>
        <dbReference type="EMBL" id="MBD3365625.1"/>
    </source>
</evidence>
<dbReference type="Proteomes" id="UP000630660">
    <property type="component" value="Unassembled WGS sequence"/>
</dbReference>
<evidence type="ECO:0008006" key="3">
    <source>
        <dbReference type="Google" id="ProtNLM"/>
    </source>
</evidence>
<dbReference type="Gene3D" id="1.10.287.1490">
    <property type="match status" value="1"/>
</dbReference>
<accession>A0A9D5QF36</accession>
<sequence>MSDELKILLELQHLDYMIKDWRNASTRKEFRKIGFQLETDNPVEMLLEKRKKLAERINKPLFQMYERILSRYKDWAVVPVIDGFCGGCFSKVPTELSGQRKVLNNCPNCGRFIYWD</sequence>
<comment type="caution">
    <text evidence="1">The sequence shown here is derived from an EMBL/GenBank/DDBJ whole genome shotgun (WGS) entry which is preliminary data.</text>
</comment>
<evidence type="ECO:0000313" key="2">
    <source>
        <dbReference type="Proteomes" id="UP000630660"/>
    </source>
</evidence>
<gene>
    <name evidence="1" type="ORF">GF359_10470</name>
</gene>
<dbReference type="AlphaFoldDB" id="A0A9D5QF36"/>
<name>A0A9D5QF36_UNCW3</name>
<proteinExistence type="predicted"/>
<dbReference type="EMBL" id="WJKJ01000345">
    <property type="protein sequence ID" value="MBD3365625.1"/>
    <property type="molecule type" value="Genomic_DNA"/>
</dbReference>
<protein>
    <recommendedName>
        <fullName evidence="3">C4-type zinc ribbon domain-containing protein</fullName>
    </recommendedName>
</protein>